<sequence length="552" mass="59724">MTAERDSAGSRWSARGIGIAGRALLVLALLVAGTLVGVPGRAQAAALPAGFTVRDLPSGQDGALTDFAFAPDGSWFTTGKDGRVAWVSAAGEARTLAQLPVVTVQDLGLTGLAVPADYATSRRIFTARTLSVDGRWTMRLSSWAVTGAPEPTGLADERVIWDLESWSDVHTMTALVPDPDGTLWVSIGDAADFRYVDERALGALDLDDGRGKVLHVLPDGRGVSSNPYYDPAAPSSWRSRVYASGFRSPFRMSLDPASGAPVLGDVGWNTWEEVNLIRPGASYGWPCWEGEFPTPGYADLVACQGVTQSSPLYTYAHGPAGTSVTGGIVYSGASYPEEYRGAYFFGDYSSQRVYTLRYDAQGRLVRAPEAEGFGVGNGLPVKFAAAVQRGRGVRRHRRQRAEAARLRAREPSPHGLRDAHHRPGHGDGDLRRHGLQRPGRRVADPRMGLRGRHPGHGAEGGPHLSAGRGQLHRPAHRHRRPRCHRDDHAAGRAVQRLPCPHAHQPPGGPALRRGGDRRRECDRHRPGGRRPARHLERAARALQRGVLPRPPR</sequence>
<name>A0A846LH78_9ACTN</name>
<feature type="compositionally biased region" description="Basic and acidic residues" evidence="1">
    <location>
        <begin position="400"/>
        <end position="418"/>
    </location>
</feature>
<reference evidence="3 4" key="1">
    <citation type="submission" date="2020-02" db="EMBL/GenBank/DDBJ databases">
        <title>Sequencing the genomes of 1000 actinobacteria strains.</title>
        <authorList>
            <person name="Klenk H.-P."/>
        </authorList>
    </citation>
    <scope>NUCLEOTIDE SEQUENCE [LARGE SCALE GENOMIC DNA]</scope>
    <source>
        <strain evidence="3 4">DSM 45201</strain>
    </source>
</reference>
<feature type="compositionally biased region" description="Basic residues" evidence="1">
    <location>
        <begin position="470"/>
        <end position="483"/>
    </location>
</feature>
<dbReference type="InterPro" id="IPR012938">
    <property type="entry name" value="Glc/Sorbosone_DH"/>
</dbReference>
<feature type="region of interest" description="Disordered" evidence="1">
    <location>
        <begin position="390"/>
        <end position="535"/>
    </location>
</feature>
<comment type="caution">
    <text evidence="3">The sequence shown here is derived from an EMBL/GenBank/DDBJ whole genome shotgun (WGS) entry which is preliminary data.</text>
</comment>
<dbReference type="PANTHER" id="PTHR19328:SF13">
    <property type="entry name" value="HIPL1 PROTEIN"/>
    <property type="match status" value="1"/>
</dbReference>
<dbReference type="InterPro" id="IPR011041">
    <property type="entry name" value="Quinoprot_gluc/sorb_DH_b-prop"/>
</dbReference>
<protein>
    <submittedName>
        <fullName evidence="3">Glucose/arabinose dehydrogenase</fullName>
    </submittedName>
</protein>
<feature type="domain" description="Glucose/Sorbosone dehydrogenase" evidence="2">
    <location>
        <begin position="66"/>
        <end position="369"/>
    </location>
</feature>
<evidence type="ECO:0000259" key="2">
    <source>
        <dbReference type="Pfam" id="PF07995"/>
    </source>
</evidence>
<evidence type="ECO:0000313" key="3">
    <source>
        <dbReference type="EMBL" id="NIH65954.1"/>
    </source>
</evidence>
<dbReference type="Proteomes" id="UP000552836">
    <property type="component" value="Unassembled WGS sequence"/>
</dbReference>
<dbReference type="InterPro" id="IPR011042">
    <property type="entry name" value="6-blade_b-propeller_TolB-like"/>
</dbReference>
<evidence type="ECO:0000313" key="4">
    <source>
        <dbReference type="Proteomes" id="UP000552836"/>
    </source>
</evidence>
<feature type="compositionally biased region" description="Basic and acidic residues" evidence="1">
    <location>
        <begin position="513"/>
        <end position="525"/>
    </location>
</feature>
<organism evidence="3 4">
    <name type="scientific">Modestobacter marinus</name>
    <dbReference type="NCBI Taxonomy" id="477641"/>
    <lineage>
        <taxon>Bacteria</taxon>
        <taxon>Bacillati</taxon>
        <taxon>Actinomycetota</taxon>
        <taxon>Actinomycetes</taxon>
        <taxon>Geodermatophilales</taxon>
        <taxon>Geodermatophilaceae</taxon>
        <taxon>Modestobacter</taxon>
    </lineage>
</organism>
<dbReference type="Pfam" id="PF07995">
    <property type="entry name" value="GSDH"/>
    <property type="match status" value="1"/>
</dbReference>
<dbReference type="PANTHER" id="PTHR19328">
    <property type="entry name" value="HEDGEHOG-INTERACTING PROTEIN"/>
    <property type="match status" value="1"/>
</dbReference>
<gene>
    <name evidence="3" type="ORF">FB380_000400</name>
</gene>
<dbReference type="Gene3D" id="2.120.10.30">
    <property type="entry name" value="TolB, C-terminal domain"/>
    <property type="match status" value="1"/>
</dbReference>
<evidence type="ECO:0000256" key="1">
    <source>
        <dbReference type="SAM" id="MobiDB-lite"/>
    </source>
</evidence>
<accession>A0A846LH78</accession>
<dbReference type="EMBL" id="JAAMPA010000001">
    <property type="protein sequence ID" value="NIH65954.1"/>
    <property type="molecule type" value="Genomic_DNA"/>
</dbReference>
<dbReference type="SUPFAM" id="SSF50952">
    <property type="entry name" value="Soluble quinoprotein glucose dehydrogenase"/>
    <property type="match status" value="1"/>
</dbReference>
<proteinExistence type="predicted"/>
<dbReference type="AlphaFoldDB" id="A0A846LH78"/>